<dbReference type="GO" id="GO:0042721">
    <property type="term" value="C:TIM22 mitochondrial import inner membrane insertion complex"/>
    <property type="evidence" value="ECO:0007669"/>
    <property type="project" value="InterPro"/>
</dbReference>
<dbReference type="PANTHER" id="PTHR21435">
    <property type="entry name" value="MITOCHONDRIAL IMPORT INNER MEMBRANE TRANSLOCASE SUBUNIT TIM29"/>
    <property type="match status" value="1"/>
</dbReference>
<dbReference type="InterPro" id="IPR019322">
    <property type="entry name" value="TIMM29"/>
</dbReference>
<dbReference type="GeneTree" id="ENSGT00390000018541"/>
<proteinExistence type="predicted"/>
<reference evidence="2" key="2">
    <citation type="submission" date="2025-09" db="UniProtKB">
        <authorList>
            <consortium name="Ensembl"/>
        </authorList>
    </citation>
    <scope>IDENTIFICATION</scope>
</reference>
<feature type="region of interest" description="Disordered" evidence="1">
    <location>
        <begin position="202"/>
        <end position="237"/>
    </location>
</feature>
<evidence type="ECO:0000256" key="1">
    <source>
        <dbReference type="SAM" id="MobiDB-lite"/>
    </source>
</evidence>
<dbReference type="Ensembl" id="ENSFHET00000002895.1">
    <property type="protein sequence ID" value="ENSFHEP00000007981.1"/>
    <property type="gene ID" value="ENSFHEG00000009151.1"/>
</dbReference>
<dbReference type="CTD" id="90580"/>
<accession>A0A3Q2P6L8</accession>
<name>A0A3Q2P6L8_FUNHE</name>
<sequence length="237" mass="26988">MKVTVFGRKMASVRTARRMFCAAAAPAPGSRWERLKNSKAAVWCRSLLSDYKEACRESVVGAWERPLKTSVYVSLLGGAWACSHTKPDQSSFEGALLERSNQLGLLSPWIRNGVSDGHVQGLVKLRNEGCLRYASLGLLCLVYRADYDPDAMLYEARCSNLSVPWRELPQRVLDVGFIGRWWILDSKMQDYDVNKEEYKHLPAHMQGTSPPSPQEVERNERLHRDSWLPLTMEDKEE</sequence>
<dbReference type="GO" id="GO:0045039">
    <property type="term" value="P:protein insertion into mitochondrial inner membrane"/>
    <property type="evidence" value="ECO:0007669"/>
    <property type="project" value="TreeGrafter"/>
</dbReference>
<dbReference type="Pfam" id="PF10171">
    <property type="entry name" value="Tim29"/>
    <property type="match status" value="1"/>
</dbReference>
<dbReference type="STRING" id="8078.ENSFHEP00000007981"/>
<evidence type="ECO:0000313" key="2">
    <source>
        <dbReference type="Ensembl" id="ENSFHEP00000007981.1"/>
    </source>
</evidence>
<evidence type="ECO:0000313" key="3">
    <source>
        <dbReference type="Proteomes" id="UP000265000"/>
    </source>
</evidence>
<keyword evidence="3" id="KW-1185">Reference proteome</keyword>
<organism evidence="2 3">
    <name type="scientific">Fundulus heteroclitus</name>
    <name type="common">Killifish</name>
    <name type="synonym">Mummichog</name>
    <dbReference type="NCBI Taxonomy" id="8078"/>
    <lineage>
        <taxon>Eukaryota</taxon>
        <taxon>Metazoa</taxon>
        <taxon>Chordata</taxon>
        <taxon>Craniata</taxon>
        <taxon>Vertebrata</taxon>
        <taxon>Euteleostomi</taxon>
        <taxon>Actinopterygii</taxon>
        <taxon>Neopterygii</taxon>
        <taxon>Teleostei</taxon>
        <taxon>Neoteleostei</taxon>
        <taxon>Acanthomorphata</taxon>
        <taxon>Ovalentaria</taxon>
        <taxon>Atherinomorphae</taxon>
        <taxon>Cyprinodontiformes</taxon>
        <taxon>Fundulidae</taxon>
        <taxon>Fundulus</taxon>
    </lineage>
</organism>
<reference evidence="2" key="1">
    <citation type="submission" date="2025-08" db="UniProtKB">
        <authorList>
            <consortium name="Ensembl"/>
        </authorList>
    </citation>
    <scope>IDENTIFICATION</scope>
</reference>
<dbReference type="Proteomes" id="UP000265000">
    <property type="component" value="Unplaced"/>
</dbReference>
<dbReference type="GeneID" id="105937978"/>
<dbReference type="OrthoDB" id="5970620at2759"/>
<feature type="compositionally biased region" description="Basic and acidic residues" evidence="1">
    <location>
        <begin position="215"/>
        <end position="226"/>
    </location>
</feature>
<protein>
    <submittedName>
        <fullName evidence="2">Translocase of inner mitochondrial membrane 29</fullName>
    </submittedName>
</protein>
<dbReference type="AlphaFoldDB" id="A0A3Q2P6L8"/>
<dbReference type="PANTHER" id="PTHR21435:SF1">
    <property type="entry name" value="MITOCHONDRIAL IMPORT INNER MEMBRANE TRANSLOCASE SUBUNIT TIM29"/>
    <property type="match status" value="1"/>
</dbReference>